<accession>A0A811JV69</accession>
<organism evidence="2 3">
    <name type="scientific">Bursaphelenchus okinawaensis</name>
    <dbReference type="NCBI Taxonomy" id="465554"/>
    <lineage>
        <taxon>Eukaryota</taxon>
        <taxon>Metazoa</taxon>
        <taxon>Ecdysozoa</taxon>
        <taxon>Nematoda</taxon>
        <taxon>Chromadorea</taxon>
        <taxon>Rhabditida</taxon>
        <taxon>Tylenchina</taxon>
        <taxon>Tylenchomorpha</taxon>
        <taxon>Aphelenchoidea</taxon>
        <taxon>Aphelenchoididae</taxon>
        <taxon>Bursaphelenchus</taxon>
    </lineage>
</organism>
<dbReference type="EMBL" id="CAJFCW020000001">
    <property type="protein sequence ID" value="CAG9084560.1"/>
    <property type="molecule type" value="Genomic_DNA"/>
</dbReference>
<comment type="caution">
    <text evidence="2">The sequence shown here is derived from an EMBL/GenBank/DDBJ whole genome shotgun (WGS) entry which is preliminary data.</text>
</comment>
<dbReference type="OrthoDB" id="10363262at2759"/>
<evidence type="ECO:0000313" key="2">
    <source>
        <dbReference type="EMBL" id="CAD5207156.1"/>
    </source>
</evidence>
<feature type="compositionally biased region" description="Polar residues" evidence="1">
    <location>
        <begin position="42"/>
        <end position="51"/>
    </location>
</feature>
<keyword evidence="3" id="KW-1185">Reference proteome</keyword>
<evidence type="ECO:0000313" key="3">
    <source>
        <dbReference type="Proteomes" id="UP000614601"/>
    </source>
</evidence>
<feature type="region of interest" description="Disordered" evidence="1">
    <location>
        <begin position="1"/>
        <end position="22"/>
    </location>
</feature>
<reference evidence="2" key="1">
    <citation type="submission" date="2020-09" db="EMBL/GenBank/DDBJ databases">
        <authorList>
            <person name="Kikuchi T."/>
        </authorList>
    </citation>
    <scope>NUCLEOTIDE SEQUENCE</scope>
    <source>
        <strain evidence="2">SH1</strain>
    </source>
</reference>
<dbReference type="AlphaFoldDB" id="A0A811JV69"/>
<dbReference type="EMBL" id="CAJFDH010000001">
    <property type="protein sequence ID" value="CAD5207156.1"/>
    <property type="molecule type" value="Genomic_DNA"/>
</dbReference>
<protein>
    <submittedName>
        <fullName evidence="2">Uncharacterized protein</fullName>
    </submittedName>
</protein>
<dbReference type="Proteomes" id="UP000783686">
    <property type="component" value="Unassembled WGS sequence"/>
</dbReference>
<evidence type="ECO:0000256" key="1">
    <source>
        <dbReference type="SAM" id="MobiDB-lite"/>
    </source>
</evidence>
<name>A0A811JV69_9BILA</name>
<gene>
    <name evidence="2" type="ORF">BOKJ2_LOCUS1840</name>
</gene>
<feature type="region of interest" description="Disordered" evidence="1">
    <location>
        <begin position="39"/>
        <end position="101"/>
    </location>
</feature>
<dbReference type="Proteomes" id="UP000614601">
    <property type="component" value="Unassembled WGS sequence"/>
</dbReference>
<sequence>MSISEYRRNPKSNTGQPSSLLEECQAFSLDDEAETVHVHIPSTHNGTNSKTKLLKQDDKKPNGHSVMDNRWSNQATERRNHEISPLTDEIDLGRDSDSDDLDLLPVVTQSTAKNKESKKKWPKLLQCCSPYWVRPRCTIM</sequence>
<proteinExistence type="predicted"/>